<accession>A0A0A8H857</accession>
<reference evidence="1 2" key="1">
    <citation type="journal article" date="2014" name="Genome Biol. Evol.">
        <title>Comparative Genomics of the Campylobacter lari Group.</title>
        <authorList>
            <person name="Miller W.G."/>
            <person name="Yee E."/>
            <person name="Chapman M.H."/>
            <person name="Smith T.P."/>
            <person name="Bono J.L."/>
            <person name="Huynh S."/>
            <person name="Parker C.T."/>
            <person name="Vandamme P."/>
            <person name="Luong K."/>
            <person name="Korlach J."/>
        </authorList>
    </citation>
    <scope>NUCLEOTIDE SEQUENCE [LARGE SCALE GENOMIC DNA]</scope>
    <source>
        <strain evidence="1 2">LMG 24374</strain>
    </source>
</reference>
<protein>
    <submittedName>
        <fullName evidence="1">Uncharacterized protein</fullName>
    </submittedName>
</protein>
<sequence length="131" mass="15297">MKIALECKDLILEKTLEVALKDFLVLKKDCDFLVCDEKINTQKPQFIINKKSNFLTLPFSMEELLNALNDFNASLQNIAYKIAMREKKIMNQKCEAILEQLRQESHEKIDALFNLYKAELKNLIKEESNNV</sequence>
<dbReference type="Proteomes" id="UP000031135">
    <property type="component" value="Chromosome"/>
</dbReference>
<proteinExistence type="predicted"/>
<dbReference type="HOGENOM" id="CLU_142163_1_1_7"/>
<evidence type="ECO:0000313" key="2">
    <source>
        <dbReference type="Proteomes" id="UP000031135"/>
    </source>
</evidence>
<dbReference type="KEGG" id="csm:CSUB8521_0435"/>
<dbReference type="RefSeq" id="WP_039662991.1">
    <property type="nucleotide sequence ID" value="NZ_CP007772.1"/>
</dbReference>
<dbReference type="EMBL" id="CP007772">
    <property type="protein sequence ID" value="AJC90318.1"/>
    <property type="molecule type" value="Genomic_DNA"/>
</dbReference>
<organism evidence="1 2">
    <name type="scientific">Campylobacter subantarcticus LMG 24374</name>
    <dbReference type="NCBI Taxonomy" id="1388751"/>
    <lineage>
        <taxon>Bacteria</taxon>
        <taxon>Pseudomonadati</taxon>
        <taxon>Campylobacterota</taxon>
        <taxon>Epsilonproteobacteria</taxon>
        <taxon>Campylobacterales</taxon>
        <taxon>Campylobacteraceae</taxon>
        <taxon>Campylobacter</taxon>
    </lineage>
</organism>
<dbReference type="AlphaFoldDB" id="A0A0A8H857"/>
<dbReference type="OrthoDB" id="5361883at2"/>
<gene>
    <name evidence="1" type="ORF">CSUB8521_0435</name>
</gene>
<name>A0A0A8H857_9BACT</name>
<evidence type="ECO:0000313" key="1">
    <source>
        <dbReference type="EMBL" id="AJC90318.1"/>
    </source>
</evidence>